<protein>
    <submittedName>
        <fullName evidence="5">LysM peptidoglycan-binding domain-containing protein</fullName>
    </submittedName>
</protein>
<dbReference type="CDD" id="cd00118">
    <property type="entry name" value="LysM"/>
    <property type="match status" value="2"/>
</dbReference>
<evidence type="ECO:0000259" key="4">
    <source>
        <dbReference type="PROSITE" id="PS51782"/>
    </source>
</evidence>
<name>A0ABY4GSM6_9BACI</name>
<evidence type="ECO:0000313" key="5">
    <source>
        <dbReference type="EMBL" id="UOQ87216.1"/>
    </source>
</evidence>
<organism evidence="5 6">
    <name type="scientific">Gracilibacillus salinarum</name>
    <dbReference type="NCBI Taxonomy" id="2932255"/>
    <lineage>
        <taxon>Bacteria</taxon>
        <taxon>Bacillati</taxon>
        <taxon>Bacillota</taxon>
        <taxon>Bacilli</taxon>
        <taxon>Bacillales</taxon>
        <taxon>Bacillaceae</taxon>
        <taxon>Gracilibacillus</taxon>
    </lineage>
</organism>
<dbReference type="Proteomes" id="UP000831537">
    <property type="component" value="Chromosome"/>
</dbReference>
<evidence type="ECO:0000256" key="3">
    <source>
        <dbReference type="SAM" id="SignalP"/>
    </source>
</evidence>
<dbReference type="RefSeq" id="WP_244747657.1">
    <property type="nucleotide sequence ID" value="NZ_CP095071.1"/>
</dbReference>
<sequence length="271" mass="29641">MKKFFVSLGFAATSFLFVLPVSAAEYQVEKGDNLWSIAEEHKTSVAELMETNNLESDLIFPEQKLEIDKELTYIVEKGDSLSEIAVEHDVTVSDLKEWNNLETDLIIIGEKLMIKDSKKATEEDTDQKAQTKQTAKEDKQQESTKQESTQEETPEASEPAVEQTNSEKEASSEKSGETISVSATAYTAQCEGCSGVTATGIDLNENPNMKVIAVDPNVIPLGSRVYVEGYGEAIAADTGGAIKGNKIDIHVPNKDEATDWGVRTVDVTILE</sequence>
<dbReference type="InterPro" id="IPR036908">
    <property type="entry name" value="RlpA-like_sf"/>
</dbReference>
<feature type="region of interest" description="Disordered" evidence="2">
    <location>
        <begin position="119"/>
        <end position="177"/>
    </location>
</feature>
<evidence type="ECO:0000256" key="1">
    <source>
        <dbReference type="ARBA" id="ARBA00022729"/>
    </source>
</evidence>
<feature type="compositionally biased region" description="Basic and acidic residues" evidence="2">
    <location>
        <begin position="165"/>
        <end position="176"/>
    </location>
</feature>
<keyword evidence="6" id="KW-1185">Reference proteome</keyword>
<dbReference type="Gene3D" id="2.40.40.10">
    <property type="entry name" value="RlpA-like domain"/>
    <property type="match status" value="1"/>
</dbReference>
<dbReference type="PANTHER" id="PTHR39160">
    <property type="entry name" value="CELL WALL-BINDING PROTEIN YOCH"/>
    <property type="match status" value="1"/>
</dbReference>
<feature type="domain" description="LysM" evidence="4">
    <location>
        <begin position="24"/>
        <end position="67"/>
    </location>
</feature>
<gene>
    <name evidence="5" type="ORF">MUN87_10165</name>
</gene>
<dbReference type="Pfam" id="PF06725">
    <property type="entry name" value="3D"/>
    <property type="match status" value="1"/>
</dbReference>
<dbReference type="InterPro" id="IPR010611">
    <property type="entry name" value="3D_dom"/>
</dbReference>
<dbReference type="InterPro" id="IPR018392">
    <property type="entry name" value="LysM"/>
</dbReference>
<evidence type="ECO:0000256" key="2">
    <source>
        <dbReference type="SAM" id="MobiDB-lite"/>
    </source>
</evidence>
<dbReference type="SUPFAM" id="SSF50685">
    <property type="entry name" value="Barwin-like endoglucanases"/>
    <property type="match status" value="1"/>
</dbReference>
<dbReference type="Gene3D" id="3.10.350.10">
    <property type="entry name" value="LysM domain"/>
    <property type="match status" value="2"/>
</dbReference>
<keyword evidence="1 3" id="KW-0732">Signal</keyword>
<proteinExistence type="predicted"/>
<feature type="signal peptide" evidence="3">
    <location>
        <begin position="1"/>
        <end position="23"/>
    </location>
</feature>
<dbReference type="InterPro" id="IPR036779">
    <property type="entry name" value="LysM_dom_sf"/>
</dbReference>
<feature type="compositionally biased region" description="Basic and acidic residues" evidence="2">
    <location>
        <begin position="119"/>
        <end position="145"/>
    </location>
</feature>
<evidence type="ECO:0000313" key="6">
    <source>
        <dbReference type="Proteomes" id="UP000831537"/>
    </source>
</evidence>
<feature type="domain" description="LysM" evidence="4">
    <location>
        <begin position="71"/>
        <end position="114"/>
    </location>
</feature>
<reference evidence="5 6" key="1">
    <citation type="submission" date="2022-04" db="EMBL/GenBank/DDBJ databases">
        <title>Gracilibacillus sp. isolated from saltern.</title>
        <authorList>
            <person name="Won M."/>
            <person name="Lee C.-M."/>
            <person name="Woen H.-Y."/>
            <person name="Kwon S.-W."/>
        </authorList>
    </citation>
    <scope>NUCLEOTIDE SEQUENCE [LARGE SCALE GENOMIC DNA]</scope>
    <source>
        <strain evidence="5 6">SSPM10-3</strain>
    </source>
</reference>
<dbReference type="PROSITE" id="PS51782">
    <property type="entry name" value="LYSM"/>
    <property type="match status" value="2"/>
</dbReference>
<dbReference type="Pfam" id="PF01476">
    <property type="entry name" value="LysM"/>
    <property type="match status" value="2"/>
</dbReference>
<dbReference type="EMBL" id="CP095071">
    <property type="protein sequence ID" value="UOQ87216.1"/>
    <property type="molecule type" value="Genomic_DNA"/>
</dbReference>
<dbReference type="SMART" id="SM00257">
    <property type="entry name" value="LysM"/>
    <property type="match status" value="2"/>
</dbReference>
<feature type="chain" id="PRO_5045857596" evidence="3">
    <location>
        <begin position="24"/>
        <end position="271"/>
    </location>
</feature>
<dbReference type="SUPFAM" id="SSF54106">
    <property type="entry name" value="LysM domain"/>
    <property type="match status" value="2"/>
</dbReference>
<accession>A0ABY4GSM6</accession>
<dbReference type="CDD" id="cd22786">
    <property type="entry name" value="DPBB_YuiC-like"/>
    <property type="match status" value="1"/>
</dbReference>
<dbReference type="PANTHER" id="PTHR39160:SF6">
    <property type="entry name" value="CELL WALL-BINDING PROTEIN YOCH"/>
    <property type="match status" value="1"/>
</dbReference>
<dbReference type="InterPro" id="IPR051933">
    <property type="entry name" value="Resuscitation_pf_RpfB"/>
</dbReference>